<organism evidence="2 3">
    <name type="scientific">Cyclostephanos tholiformis</name>
    <dbReference type="NCBI Taxonomy" id="382380"/>
    <lineage>
        <taxon>Eukaryota</taxon>
        <taxon>Sar</taxon>
        <taxon>Stramenopiles</taxon>
        <taxon>Ochrophyta</taxon>
        <taxon>Bacillariophyta</taxon>
        <taxon>Coscinodiscophyceae</taxon>
        <taxon>Thalassiosirophycidae</taxon>
        <taxon>Stephanodiscales</taxon>
        <taxon>Stephanodiscaceae</taxon>
        <taxon>Cyclostephanos</taxon>
    </lineage>
</organism>
<protein>
    <submittedName>
        <fullName evidence="2">Uncharacterized protein</fullName>
    </submittedName>
</protein>
<feature type="compositionally biased region" description="Basic and acidic residues" evidence="1">
    <location>
        <begin position="10"/>
        <end position="27"/>
    </location>
</feature>
<sequence length="156" mass="16677">MSQISNSRDGSSHEETTTSGGDKRKKDKEQKLLIMTFPLGRHVNLEGFRAAKAKAGGGVVNNSTSSVILPSLFYVALPDLLRRFIDEFFDGTALSLGKQIQTRAVVQSCPRQAKLRPIPASWIPSSMASPAGRTGSLSGTSRTICSPPICPDRGGC</sequence>
<accession>A0ABD3R8F5</accession>
<evidence type="ECO:0000313" key="2">
    <source>
        <dbReference type="EMBL" id="KAL3809098.1"/>
    </source>
</evidence>
<comment type="caution">
    <text evidence="2">The sequence shown here is derived from an EMBL/GenBank/DDBJ whole genome shotgun (WGS) entry which is preliminary data.</text>
</comment>
<evidence type="ECO:0000256" key="1">
    <source>
        <dbReference type="SAM" id="MobiDB-lite"/>
    </source>
</evidence>
<proteinExistence type="predicted"/>
<dbReference type="AlphaFoldDB" id="A0ABD3R8F5"/>
<dbReference type="EMBL" id="JALLPB020000440">
    <property type="protein sequence ID" value="KAL3809098.1"/>
    <property type="molecule type" value="Genomic_DNA"/>
</dbReference>
<gene>
    <name evidence="2" type="ORF">ACHAXA_010619</name>
</gene>
<dbReference type="Proteomes" id="UP001530377">
    <property type="component" value="Unassembled WGS sequence"/>
</dbReference>
<evidence type="ECO:0000313" key="3">
    <source>
        <dbReference type="Proteomes" id="UP001530377"/>
    </source>
</evidence>
<feature type="region of interest" description="Disordered" evidence="1">
    <location>
        <begin position="1"/>
        <end position="27"/>
    </location>
</feature>
<keyword evidence="3" id="KW-1185">Reference proteome</keyword>
<reference evidence="2 3" key="1">
    <citation type="submission" date="2024-10" db="EMBL/GenBank/DDBJ databases">
        <title>Updated reference genomes for cyclostephanoid diatoms.</title>
        <authorList>
            <person name="Roberts W.R."/>
            <person name="Alverson A.J."/>
        </authorList>
    </citation>
    <scope>NUCLEOTIDE SEQUENCE [LARGE SCALE GENOMIC DNA]</scope>
    <source>
        <strain evidence="2 3">AJA228-03</strain>
    </source>
</reference>
<name>A0ABD3R8F5_9STRA</name>